<feature type="transmembrane region" description="Helical" evidence="1">
    <location>
        <begin position="179"/>
        <end position="200"/>
    </location>
</feature>
<reference evidence="2 3" key="1">
    <citation type="journal article" date="2014" name="Nature">
        <title>Sequential evolution of bacterial morphology by co-option of a developmental regulator.</title>
        <authorList>
            <person name="Jiang C."/>
            <person name="Brown P.J."/>
            <person name="Ducret A."/>
            <person name="Brun Y.V."/>
        </authorList>
    </citation>
    <scope>NUCLEOTIDE SEQUENCE [LARGE SCALE GENOMIC DNA]</scope>
    <source>
        <strain evidence="2 3">DSM 16100</strain>
    </source>
</reference>
<dbReference type="AlphaFoldDB" id="V4P968"/>
<feature type="transmembrane region" description="Helical" evidence="1">
    <location>
        <begin position="89"/>
        <end position="111"/>
    </location>
</feature>
<keyword evidence="1" id="KW-0472">Membrane</keyword>
<feature type="transmembrane region" description="Helical" evidence="1">
    <location>
        <begin position="140"/>
        <end position="159"/>
    </location>
</feature>
<gene>
    <name evidence="2" type="ORF">ABENE_12175</name>
</gene>
<organism evidence="2 3">
    <name type="scientific">Asticcacaulis benevestitus DSM 16100 = ATCC BAA-896</name>
    <dbReference type="NCBI Taxonomy" id="1121022"/>
    <lineage>
        <taxon>Bacteria</taxon>
        <taxon>Pseudomonadati</taxon>
        <taxon>Pseudomonadota</taxon>
        <taxon>Alphaproteobacteria</taxon>
        <taxon>Caulobacterales</taxon>
        <taxon>Caulobacteraceae</taxon>
        <taxon>Asticcacaulis</taxon>
    </lineage>
</organism>
<keyword evidence="1" id="KW-1133">Transmembrane helix</keyword>
<dbReference type="PATRIC" id="fig|1121022.4.peg.2469"/>
<evidence type="ECO:0000313" key="2">
    <source>
        <dbReference type="EMBL" id="ESQ90472.1"/>
    </source>
</evidence>
<feature type="transmembrane region" description="Helical" evidence="1">
    <location>
        <begin position="20"/>
        <end position="40"/>
    </location>
</feature>
<accession>V4P968</accession>
<comment type="caution">
    <text evidence="2">The sequence shown here is derived from an EMBL/GenBank/DDBJ whole genome shotgun (WGS) entry which is preliminary data.</text>
</comment>
<sequence>MLKKWRQVSVWQNVTAALWYVFGVFAGGALIVLATDLSGIHLWGELRIVCRFVYYWSAAFLLAGSWIFRTFHLATGVDQGLFSYGLGPWLHGCVFGLVVGGPSAYAIWTCFRYDETQKRDAGESEKQKVLRAVNRTVERLGLALYFLFMSFALGFFVLAHQTFASGLVSLILEERLSTLIPKLCGLIVYIGISAVALFVATVRLNGYFLGMASTVLALLIVQSAIWWCPTWP</sequence>
<name>V4P968_9CAUL</name>
<dbReference type="RefSeq" id="WP_018082750.1">
    <property type="nucleotide sequence ID" value="NZ_AQWM01000018.1"/>
</dbReference>
<proteinExistence type="predicted"/>
<protein>
    <submittedName>
        <fullName evidence="2">Uncharacterized protein</fullName>
    </submittedName>
</protein>
<feature type="transmembrane region" description="Helical" evidence="1">
    <location>
        <begin position="207"/>
        <end position="227"/>
    </location>
</feature>
<dbReference type="EMBL" id="AWGB01000023">
    <property type="protein sequence ID" value="ESQ90472.1"/>
    <property type="molecule type" value="Genomic_DNA"/>
</dbReference>
<keyword evidence="1" id="KW-0812">Transmembrane</keyword>
<keyword evidence="3" id="KW-1185">Reference proteome</keyword>
<dbReference type="Proteomes" id="UP000017837">
    <property type="component" value="Unassembled WGS sequence"/>
</dbReference>
<evidence type="ECO:0000313" key="3">
    <source>
        <dbReference type="Proteomes" id="UP000017837"/>
    </source>
</evidence>
<feature type="transmembrane region" description="Helical" evidence="1">
    <location>
        <begin position="52"/>
        <end position="69"/>
    </location>
</feature>
<evidence type="ECO:0000256" key="1">
    <source>
        <dbReference type="SAM" id="Phobius"/>
    </source>
</evidence>